<protein>
    <submittedName>
        <fullName evidence="2">Uncharacterized protein</fullName>
    </submittedName>
</protein>
<keyword evidence="1" id="KW-1133">Transmembrane helix</keyword>
<evidence type="ECO:0000313" key="2">
    <source>
        <dbReference type="EMBL" id="CAK9308548.1"/>
    </source>
</evidence>
<feature type="transmembrane region" description="Helical" evidence="1">
    <location>
        <begin position="37"/>
        <end position="60"/>
    </location>
</feature>
<evidence type="ECO:0000256" key="1">
    <source>
        <dbReference type="SAM" id="Phobius"/>
    </source>
</evidence>
<sequence>MVLPPSNPSLSIRFGLYEWHSSSRNAKSLYPRSDSGYFMVAGGVGCSGLVIEFLVQVLGLQVGKCMRDLIWVILLCSVEDSGRSIRRDCGFVIRSRGRWGKCG</sequence>
<evidence type="ECO:0000313" key="3">
    <source>
        <dbReference type="Proteomes" id="UP001642487"/>
    </source>
</evidence>
<gene>
    <name evidence="2" type="ORF">CITCOLO1_LOCUS57</name>
</gene>
<name>A0ABP0XK62_9ROSI</name>
<keyword evidence="1" id="KW-0472">Membrane</keyword>
<organism evidence="2 3">
    <name type="scientific">Citrullus colocynthis</name>
    <name type="common">colocynth</name>
    <dbReference type="NCBI Taxonomy" id="252529"/>
    <lineage>
        <taxon>Eukaryota</taxon>
        <taxon>Viridiplantae</taxon>
        <taxon>Streptophyta</taxon>
        <taxon>Embryophyta</taxon>
        <taxon>Tracheophyta</taxon>
        <taxon>Spermatophyta</taxon>
        <taxon>Magnoliopsida</taxon>
        <taxon>eudicotyledons</taxon>
        <taxon>Gunneridae</taxon>
        <taxon>Pentapetalae</taxon>
        <taxon>rosids</taxon>
        <taxon>fabids</taxon>
        <taxon>Cucurbitales</taxon>
        <taxon>Cucurbitaceae</taxon>
        <taxon>Benincaseae</taxon>
        <taxon>Citrullus</taxon>
    </lineage>
</organism>
<dbReference type="Proteomes" id="UP001642487">
    <property type="component" value="Chromosome 1"/>
</dbReference>
<reference evidence="2 3" key="1">
    <citation type="submission" date="2024-03" db="EMBL/GenBank/DDBJ databases">
        <authorList>
            <person name="Gkanogiannis A."/>
            <person name="Becerra Lopez-Lavalle L."/>
        </authorList>
    </citation>
    <scope>NUCLEOTIDE SEQUENCE [LARGE SCALE GENOMIC DNA]</scope>
</reference>
<keyword evidence="3" id="KW-1185">Reference proteome</keyword>
<proteinExistence type="predicted"/>
<accession>A0ABP0XK62</accession>
<keyword evidence="1" id="KW-0812">Transmembrane</keyword>
<dbReference type="EMBL" id="OZ021735">
    <property type="protein sequence ID" value="CAK9308548.1"/>
    <property type="molecule type" value="Genomic_DNA"/>
</dbReference>